<organism evidence="1">
    <name type="scientific">hydrothermal vent metagenome</name>
    <dbReference type="NCBI Taxonomy" id="652676"/>
    <lineage>
        <taxon>unclassified sequences</taxon>
        <taxon>metagenomes</taxon>
        <taxon>ecological metagenomes</taxon>
    </lineage>
</organism>
<accession>A0A3B0Y8H0</accession>
<name>A0A3B0Y8H0_9ZZZZ</name>
<evidence type="ECO:0000313" key="1">
    <source>
        <dbReference type="EMBL" id="VAW77095.1"/>
    </source>
</evidence>
<gene>
    <name evidence="1" type="ORF">MNBD_GAMMA15-1075</name>
</gene>
<reference evidence="1" key="1">
    <citation type="submission" date="2018-06" db="EMBL/GenBank/DDBJ databases">
        <authorList>
            <person name="Zhirakovskaya E."/>
        </authorList>
    </citation>
    <scope>NUCLEOTIDE SEQUENCE</scope>
</reference>
<protein>
    <submittedName>
        <fullName evidence="1">Uncharacterized protein</fullName>
    </submittedName>
</protein>
<dbReference type="EMBL" id="UOFN01000073">
    <property type="protein sequence ID" value="VAW77095.1"/>
    <property type="molecule type" value="Genomic_DNA"/>
</dbReference>
<dbReference type="AlphaFoldDB" id="A0A3B0Y8H0"/>
<proteinExistence type="predicted"/>
<sequence length="62" mass="7342">MSHRVNTIGSYLGKPIFESIEVRDEPYVFDRIAQYEDDEFPLDRLSENEVLVEPGLIYRHKD</sequence>